<dbReference type="InterPro" id="IPR049069">
    <property type="entry name" value="MRB1590-like_C"/>
</dbReference>
<protein>
    <submittedName>
        <fullName evidence="4">ATPase</fullName>
    </submittedName>
</protein>
<dbReference type="InterPro" id="IPR019195">
    <property type="entry name" value="ABC_ATPase_put"/>
</dbReference>
<dbReference type="InterPro" id="IPR027417">
    <property type="entry name" value="P-loop_NTPase"/>
</dbReference>
<dbReference type="InterPro" id="IPR046833">
    <property type="entry name" value="ABC_N"/>
</dbReference>
<feature type="domain" description="ATPase of the ABC class N-terminal" evidence="2">
    <location>
        <begin position="1"/>
        <end position="161"/>
    </location>
</feature>
<dbReference type="Proteomes" id="UP000323521">
    <property type="component" value="Chromosome"/>
</dbReference>
<dbReference type="Pfam" id="PF20446">
    <property type="entry name" value="ABC_N"/>
    <property type="match status" value="1"/>
</dbReference>
<evidence type="ECO:0000313" key="4">
    <source>
        <dbReference type="EMBL" id="ATW26971.1"/>
    </source>
</evidence>
<dbReference type="EMBL" id="CP017634">
    <property type="protein sequence ID" value="ATW26971.1"/>
    <property type="molecule type" value="Genomic_DNA"/>
</dbReference>
<evidence type="ECO:0000313" key="5">
    <source>
        <dbReference type="Proteomes" id="UP000323521"/>
    </source>
</evidence>
<dbReference type="PANTHER" id="PTHR38149">
    <property type="entry name" value="ATPASE"/>
    <property type="match status" value="1"/>
</dbReference>
<dbReference type="KEGG" id="fwa:DCMF_21365"/>
<dbReference type="InterPro" id="IPR046834">
    <property type="entry name" value="ABC_ATPase_C"/>
</dbReference>
<keyword evidence="5" id="KW-1185">Reference proteome</keyword>
<dbReference type="Pfam" id="PF21117">
    <property type="entry name" value="MRB1590_C"/>
    <property type="match status" value="1"/>
</dbReference>
<gene>
    <name evidence="4" type="ORF">DCMF_21365</name>
</gene>
<accession>A0A3G1KX05</accession>
<feature type="domain" description="ATPase of the ABC class C-terminal" evidence="1">
    <location>
        <begin position="165"/>
        <end position="444"/>
    </location>
</feature>
<evidence type="ECO:0000259" key="3">
    <source>
        <dbReference type="Pfam" id="PF21117"/>
    </source>
</evidence>
<dbReference type="Pfam" id="PF09818">
    <property type="entry name" value="ABC_ATPase"/>
    <property type="match status" value="1"/>
</dbReference>
<organism evidence="4 5">
    <name type="scientific">Formimonas warabiya</name>
    <dbReference type="NCBI Taxonomy" id="1761012"/>
    <lineage>
        <taxon>Bacteria</taxon>
        <taxon>Bacillati</taxon>
        <taxon>Bacillota</taxon>
        <taxon>Clostridia</taxon>
        <taxon>Eubacteriales</taxon>
        <taxon>Peptococcaceae</taxon>
        <taxon>Candidatus Formimonas</taxon>
    </lineage>
</organism>
<dbReference type="SUPFAM" id="SSF52540">
    <property type="entry name" value="P-loop containing nucleoside triphosphate hydrolases"/>
    <property type="match status" value="1"/>
</dbReference>
<sequence length="566" mass="62735">MEHLKKLLSKLDGKGYKGYKEIQGTYRGEWFTLHIDYAQSDPFAPPSRIRVKISQEQAKFPETWYRPEIRKTAAEDFFSREIAHTIQTYRINHGGSGKSGLISIDSPGQEVLPRTSVKINGREVEVRLSVGLPAAGRQILGQQAKEMLCTQIPALIQQAIFHFPQNKLIRHLGLADQQNFLRQYLAEHHYVAFVANGSILPRESGISNRPLNNSSLVPFQSPPSLEVEIPLPHDGPIRGMAIPKGITLIVGGGYHGKSTLLKGMERGVYNHVPGDGREYVITDESAVKIRAEDGRSVEKVNISPFISHLPRGTDTIRFGTESASGSTSQAANIMEALEMNARVLLIDEDTSATNFMIRDARMQELVGKDQEPITPFVDRVEQLYRELGVSTVLVMGGSGDYFEAAGTVIMMDEYKPYDVTEKAKSIIDKIPTTRRGEGGENFGSIIGRQILPHSFRILHGPKDKISAKGLHTVLLGNSPVDLSLVEQLVDPSQTRAIADMISYLAHKLVDGKTSLPDLIYKLYHQISEHGLDLVSPFYGQHPGDLALPRKLELAAAINRVRTLKVK</sequence>
<dbReference type="PANTHER" id="PTHR38149:SF1">
    <property type="entry name" value="ATPASE"/>
    <property type="match status" value="1"/>
</dbReference>
<dbReference type="OrthoDB" id="9809999at2"/>
<feature type="domain" description="MRB1590-like C-terminal" evidence="3">
    <location>
        <begin position="464"/>
        <end position="566"/>
    </location>
</feature>
<name>A0A3G1KX05_FORW1</name>
<evidence type="ECO:0000259" key="1">
    <source>
        <dbReference type="Pfam" id="PF09818"/>
    </source>
</evidence>
<dbReference type="AlphaFoldDB" id="A0A3G1KX05"/>
<evidence type="ECO:0000259" key="2">
    <source>
        <dbReference type="Pfam" id="PF20446"/>
    </source>
</evidence>
<proteinExistence type="predicted"/>
<dbReference type="RefSeq" id="WP_148136301.1">
    <property type="nucleotide sequence ID" value="NZ_CP017634.1"/>
</dbReference>
<reference evidence="4 5" key="1">
    <citation type="submission" date="2016-10" db="EMBL/GenBank/DDBJ databases">
        <title>Complete Genome Sequence of Peptococcaceae strain DCMF.</title>
        <authorList>
            <person name="Edwards R.J."/>
            <person name="Holland S.I."/>
            <person name="Deshpande N.P."/>
            <person name="Wong Y.K."/>
            <person name="Ertan H."/>
            <person name="Manefield M."/>
            <person name="Russell T.L."/>
            <person name="Lee M.J."/>
        </authorList>
    </citation>
    <scope>NUCLEOTIDE SEQUENCE [LARGE SCALE GENOMIC DNA]</scope>
    <source>
        <strain evidence="4 5">DCMF</strain>
    </source>
</reference>